<accession>R4Z2R6</accession>
<gene>
    <name evidence="1" type="ORF">BN381_50165</name>
</gene>
<dbReference type="Proteomes" id="UP000018291">
    <property type="component" value="Unassembled WGS sequence"/>
</dbReference>
<organism evidence="1 2">
    <name type="scientific">Candidatus Neomicrothrix parvicella RN1</name>
    <dbReference type="NCBI Taxonomy" id="1229780"/>
    <lineage>
        <taxon>Bacteria</taxon>
        <taxon>Bacillati</taxon>
        <taxon>Actinomycetota</taxon>
        <taxon>Acidimicrobiia</taxon>
        <taxon>Acidimicrobiales</taxon>
        <taxon>Microthrixaceae</taxon>
        <taxon>Candidatus Neomicrothrix</taxon>
    </lineage>
</organism>
<reference evidence="1 2" key="1">
    <citation type="journal article" date="2013" name="ISME J.">
        <title>Metabolic model for the filamentous 'Candidatus Microthrix parvicella' based on genomic and metagenomic analyses.</title>
        <authorList>
            <person name="Jon McIlroy S."/>
            <person name="Kristiansen R."/>
            <person name="Albertsen M."/>
            <person name="Michael Karst S."/>
            <person name="Rossetti S."/>
            <person name="Lund Nielsen J."/>
            <person name="Tandoi V."/>
            <person name="James Seviour R."/>
            <person name="Nielsen P.H."/>
        </authorList>
    </citation>
    <scope>NUCLEOTIDE SEQUENCE [LARGE SCALE GENOMIC DNA]</scope>
    <source>
        <strain evidence="1 2">RN1</strain>
    </source>
</reference>
<sequence length="86" mass="8481">MTTTQSAVDAGAAPKRAGAVANVALSDVTKATMASATADLQRDLGGAMMQSLMGVLPTAGYASAAKESFVQGQDRADGIATGHPDG</sequence>
<dbReference type="AlphaFoldDB" id="R4Z2R6"/>
<evidence type="ECO:0000313" key="2">
    <source>
        <dbReference type="Proteomes" id="UP000018291"/>
    </source>
</evidence>
<evidence type="ECO:0000313" key="1">
    <source>
        <dbReference type="EMBL" id="CCM65023.1"/>
    </source>
</evidence>
<name>R4Z2R6_9ACTN</name>
<dbReference type="HOGENOM" id="CLU_2492101_0_0_11"/>
<dbReference type="RefSeq" id="WP_012229411.1">
    <property type="nucleotide sequence ID" value="NZ_HG422565.1"/>
</dbReference>
<keyword evidence="2" id="KW-1185">Reference proteome</keyword>
<dbReference type="EMBL" id="CANL01000045">
    <property type="protein sequence ID" value="CCM65023.1"/>
    <property type="molecule type" value="Genomic_DNA"/>
</dbReference>
<proteinExistence type="predicted"/>
<comment type="caution">
    <text evidence="1">The sequence shown here is derived from an EMBL/GenBank/DDBJ whole genome shotgun (WGS) entry which is preliminary data.</text>
</comment>
<dbReference type="STRING" id="1229780.BN381_50165"/>
<dbReference type="OrthoDB" id="9810492at2"/>
<protein>
    <submittedName>
        <fullName evidence="1">Uncharacterized protein</fullName>
    </submittedName>
</protein>